<organism evidence="2 3">
    <name type="scientific">Prosthecochloris marina</name>
    <dbReference type="NCBI Taxonomy" id="2017681"/>
    <lineage>
        <taxon>Bacteria</taxon>
        <taxon>Pseudomonadati</taxon>
        <taxon>Chlorobiota</taxon>
        <taxon>Chlorobiia</taxon>
        <taxon>Chlorobiales</taxon>
        <taxon>Chlorobiaceae</taxon>
        <taxon>Prosthecochloris</taxon>
    </lineage>
</organism>
<keyword evidence="2" id="KW-0378">Hydrolase</keyword>
<dbReference type="Pfam" id="PF00535">
    <property type="entry name" value="Glycos_transf_2"/>
    <property type="match status" value="1"/>
</dbReference>
<protein>
    <submittedName>
        <fullName evidence="2">Glycosyl hydrolase</fullName>
    </submittedName>
</protein>
<comment type="caution">
    <text evidence="2">The sequence shown here is derived from an EMBL/GenBank/DDBJ whole genome shotgun (WGS) entry which is preliminary data.</text>
</comment>
<evidence type="ECO:0000313" key="2">
    <source>
        <dbReference type="EMBL" id="PWW81901.1"/>
    </source>
</evidence>
<name>A0A317T8Z5_9CHLB</name>
<evidence type="ECO:0000313" key="3">
    <source>
        <dbReference type="Proteomes" id="UP000246278"/>
    </source>
</evidence>
<dbReference type="PANTHER" id="PTHR22916:SF3">
    <property type="entry name" value="UDP-GLCNAC:BETAGAL BETA-1,3-N-ACETYLGLUCOSAMINYLTRANSFERASE-LIKE PROTEIN 1"/>
    <property type="match status" value="1"/>
</dbReference>
<dbReference type="InterPro" id="IPR029044">
    <property type="entry name" value="Nucleotide-diphossugar_trans"/>
</dbReference>
<gene>
    <name evidence="2" type="ORF">CR164_08810</name>
</gene>
<reference evidence="3" key="1">
    <citation type="submission" date="2017-10" db="EMBL/GenBank/DDBJ databases">
        <authorList>
            <person name="Gaisin V.A."/>
            <person name="Rysina M.S."/>
            <person name="Grouzdev D.S."/>
        </authorList>
    </citation>
    <scope>NUCLEOTIDE SEQUENCE [LARGE SCALE GENOMIC DNA]</scope>
    <source>
        <strain evidence="3">V1</strain>
    </source>
</reference>
<dbReference type="Gene3D" id="3.90.550.10">
    <property type="entry name" value="Spore Coat Polysaccharide Biosynthesis Protein SpsA, Chain A"/>
    <property type="match status" value="1"/>
</dbReference>
<dbReference type="GO" id="GO:0016787">
    <property type="term" value="F:hydrolase activity"/>
    <property type="evidence" value="ECO:0007669"/>
    <property type="project" value="UniProtKB-KW"/>
</dbReference>
<dbReference type="OrthoDB" id="9815829at2"/>
<feature type="domain" description="Glycosyltransferase 2-like" evidence="1">
    <location>
        <begin position="10"/>
        <end position="121"/>
    </location>
</feature>
<accession>A0A317T8Z5</accession>
<dbReference type="InterPro" id="IPR001173">
    <property type="entry name" value="Glyco_trans_2-like"/>
</dbReference>
<dbReference type="RefSeq" id="WP_110023587.1">
    <property type="nucleotide sequence ID" value="NZ_PDNZ01000005.1"/>
</dbReference>
<keyword evidence="3" id="KW-1185">Reference proteome</keyword>
<dbReference type="CDD" id="cd00761">
    <property type="entry name" value="Glyco_tranf_GTA_type"/>
    <property type="match status" value="1"/>
</dbReference>
<dbReference type="Proteomes" id="UP000246278">
    <property type="component" value="Unassembled WGS sequence"/>
</dbReference>
<dbReference type="SUPFAM" id="SSF53448">
    <property type="entry name" value="Nucleotide-diphospho-sugar transferases"/>
    <property type="match status" value="1"/>
</dbReference>
<dbReference type="PANTHER" id="PTHR22916">
    <property type="entry name" value="GLYCOSYLTRANSFERASE"/>
    <property type="match status" value="1"/>
</dbReference>
<dbReference type="EMBL" id="PDNZ01000005">
    <property type="protein sequence ID" value="PWW81901.1"/>
    <property type="molecule type" value="Genomic_DNA"/>
</dbReference>
<sequence>MKRRGEPLVTVTIPMYNNERFIRQTIESILDQTYTNFELLIYDDNSTDGSYEIAASFKDPRLRVFKNERNLGPEGNWNRSINEVRGKYVKLVCGDDVLYPDCLEKQVAVFEKNPCSGISLVCSQRTIIDPEGKSLIKKINLVDKGRHKAVDITRKLIRMGTNILGEPACGLYPSSLLPYTHGYSARVPYTIDLEFWMQLLRLGDLYMIDESLCAFRISDESWSSRIGDMRYHQFIEFMEQTASEKMFEVTDLDMFIGKINCAVHSMTSTVGFKLFAGTAQEEGGFFS</sequence>
<dbReference type="GO" id="GO:0016758">
    <property type="term" value="F:hexosyltransferase activity"/>
    <property type="evidence" value="ECO:0007669"/>
    <property type="project" value="UniProtKB-ARBA"/>
</dbReference>
<proteinExistence type="predicted"/>
<dbReference type="AlphaFoldDB" id="A0A317T8Z5"/>
<evidence type="ECO:0000259" key="1">
    <source>
        <dbReference type="Pfam" id="PF00535"/>
    </source>
</evidence>